<accession>A0A0S4R1I3</accession>
<organism evidence="1 2">
    <name type="scientific">Parafrankia irregularis</name>
    <dbReference type="NCBI Taxonomy" id="795642"/>
    <lineage>
        <taxon>Bacteria</taxon>
        <taxon>Bacillati</taxon>
        <taxon>Actinomycetota</taxon>
        <taxon>Actinomycetes</taxon>
        <taxon>Frankiales</taxon>
        <taxon>Frankiaceae</taxon>
        <taxon>Parafrankia</taxon>
    </lineage>
</organism>
<proteinExistence type="predicted"/>
<gene>
    <name evidence="1" type="ORF">Ga0074812_1678</name>
</gene>
<dbReference type="EMBL" id="FAOZ01000067">
    <property type="protein sequence ID" value="CUU61246.1"/>
    <property type="molecule type" value="Genomic_DNA"/>
</dbReference>
<evidence type="ECO:0000313" key="2">
    <source>
        <dbReference type="Proteomes" id="UP000198802"/>
    </source>
</evidence>
<protein>
    <submittedName>
        <fullName evidence="1">Uncharacterized protein</fullName>
    </submittedName>
</protein>
<reference evidence="2" key="1">
    <citation type="submission" date="2015-11" db="EMBL/GenBank/DDBJ databases">
        <authorList>
            <person name="Varghese N."/>
        </authorList>
    </citation>
    <scope>NUCLEOTIDE SEQUENCE [LARGE SCALE GENOMIC DNA]</scope>
    <source>
        <strain evidence="2">DSM 45899</strain>
    </source>
</reference>
<sequence>MPFGILSFVHVADNIASKIFGLDNRHSLYAVTLQVIVKSRVFTSSRKEFYRGTVGAVVVIDTLRNNGDETISRVEFLSGFHCKQGEASRPRDRTREEQTALLRESVRWNPDVIYLAFMMGDCLWRPVRPPTRPEQVFQQQRPCWSDKPARPENILQFHWKLILPQNPGLSPDRLHQQIFPHGASNPRYLNPFR</sequence>
<dbReference type="AlphaFoldDB" id="A0A0S4R1I3"/>
<keyword evidence="2" id="KW-1185">Reference proteome</keyword>
<name>A0A0S4R1I3_9ACTN</name>
<evidence type="ECO:0000313" key="1">
    <source>
        <dbReference type="EMBL" id="CUU61246.1"/>
    </source>
</evidence>
<dbReference type="Proteomes" id="UP000198802">
    <property type="component" value="Unassembled WGS sequence"/>
</dbReference>